<dbReference type="InterPro" id="IPR035198">
    <property type="entry name" value="SU10_MCP"/>
</dbReference>
<evidence type="ECO:0000313" key="1">
    <source>
        <dbReference type="EMBL" id="DAD77263.1"/>
    </source>
</evidence>
<proteinExistence type="predicted"/>
<dbReference type="EMBL" id="BK014822">
    <property type="protein sequence ID" value="DAD77263.1"/>
    <property type="molecule type" value="Genomic_DNA"/>
</dbReference>
<name>A0A8S5M585_9CAUD</name>
<dbReference type="NCBIfam" id="NF045672">
    <property type="entry name" value="MCP_gp7_epsi_15"/>
    <property type="match status" value="1"/>
</dbReference>
<sequence length="332" mass="34947">MPITLAEAKVGMADKVDQQIIDEFRRSSLLLDRMTFDNAISPGTGGSTLTYGYIQLKTPSTAAVRAINTEYTAGEAKREEKTAKAVIMGGSFQVDRVLQNTSGAVDEMAFQAQQKIKATANYFHNLVINGTSASSGTGFVTGTFDGLRKLLNGTSNEFTTDIDLSDSSKLDSNSNAFIDQLDALVHAIDGDVSMLMMNGDMLLKVRAAARRAGYYERTKDAFGRVVEMFGDIPLVDLGKYYNGTASVDVVGTSAATASAAGTTSIYAVSLALDGFHGISPTGTGIINSYMPDMNAPGAVKTGEVELVAGAVLKNTLKAASLNGIVMKPKTGG</sequence>
<protein>
    <submittedName>
        <fullName evidence="1">Major capsid protein</fullName>
    </submittedName>
</protein>
<reference evidence="1" key="1">
    <citation type="journal article" date="2021" name="Proc. Natl. Acad. Sci. U.S.A.">
        <title>A Catalog of Tens of Thousands of Viruses from Human Metagenomes Reveals Hidden Associations with Chronic Diseases.</title>
        <authorList>
            <person name="Tisza M.J."/>
            <person name="Buck C.B."/>
        </authorList>
    </citation>
    <scope>NUCLEOTIDE SEQUENCE</scope>
    <source>
        <strain evidence="1">CtEQg15</strain>
    </source>
</reference>
<accession>A0A8S5M585</accession>
<organism evidence="1">
    <name type="scientific">Siphoviridae sp. ctEQg15</name>
    <dbReference type="NCBI Taxonomy" id="2826205"/>
    <lineage>
        <taxon>Viruses</taxon>
        <taxon>Duplodnaviria</taxon>
        <taxon>Heunggongvirae</taxon>
        <taxon>Uroviricota</taxon>
        <taxon>Caudoviricetes</taxon>
    </lineage>
</organism>
<dbReference type="Pfam" id="PF17236">
    <property type="entry name" value="SU10_MCP"/>
    <property type="match status" value="1"/>
</dbReference>
<dbReference type="SUPFAM" id="SSF56563">
    <property type="entry name" value="Major capsid protein gp5"/>
    <property type="match status" value="1"/>
</dbReference>
<dbReference type="InterPro" id="IPR048813">
    <property type="entry name" value="GP7-like"/>
</dbReference>